<name>A0A5N5EYD6_9ACTN</name>
<dbReference type="Gene3D" id="3.30.420.60">
    <property type="entry name" value="eRF1 domain 2"/>
    <property type="match status" value="1"/>
</dbReference>
<dbReference type="InterPro" id="IPR042226">
    <property type="entry name" value="eFR1_2_sf"/>
</dbReference>
<sequence>MDLASLTPLYERPGPWASAYLDTSFADEATLSRRELRGRQISEELAAQGADQETCRAVRRAIDSYAYGQTPGRAVFAAHGEVVFEPVLGIPPPDESFAVWAPLPHVTPLLELAPDEPDALVVHIDRIGADFELRTAAGSRTEGTVQGRDWPVHRTTASDWSERHFQLSVENTWEENARTVASAVEEAVTRTGAALVVLVGDERERRTVHEALPAHLSATVVETDHGGRAAGSQSAPLDEWIAAERREQARLRADETLERFTAAKRRDGSTGAADGVEALVDAAREHRIATLLLRPDGPDTRREVWAGPQAEQIALRRTDARALGEPEPFPVRADDALLRSAALTGADVVVVGADAARDRSPAEDLAADNRPETGQSGSEPVGGLGAVLRWPTDGDHPLVETGT</sequence>
<comment type="caution">
    <text evidence="2">The sequence shown here is derived from an EMBL/GenBank/DDBJ whole genome shotgun (WGS) entry which is preliminary data.</text>
</comment>
<keyword evidence="3" id="KW-1185">Reference proteome</keyword>
<dbReference type="InterPro" id="IPR040701">
    <property type="entry name" value="Bact_RF_family2"/>
</dbReference>
<dbReference type="Proteomes" id="UP000326907">
    <property type="component" value="Unassembled WGS sequence"/>
</dbReference>
<protein>
    <recommendedName>
        <fullName evidence="4">Peptide chain release factor 1</fullName>
    </recommendedName>
</protein>
<feature type="compositionally biased region" description="Basic and acidic residues" evidence="1">
    <location>
        <begin position="356"/>
        <end position="371"/>
    </location>
</feature>
<dbReference type="Pfam" id="PF18844">
    <property type="entry name" value="baeRF_family2"/>
    <property type="match status" value="1"/>
</dbReference>
<dbReference type="EMBL" id="VYUA01000002">
    <property type="protein sequence ID" value="KAB2593900.1"/>
    <property type="molecule type" value="Genomic_DNA"/>
</dbReference>
<accession>A0A5N5EYD6</accession>
<dbReference type="RefSeq" id="WP_151508805.1">
    <property type="nucleotide sequence ID" value="NZ_VYUA01000002.1"/>
</dbReference>
<gene>
    <name evidence="2" type="ORF">F5983_02435</name>
</gene>
<feature type="compositionally biased region" description="Basic and acidic residues" evidence="1">
    <location>
        <begin position="392"/>
        <end position="403"/>
    </location>
</feature>
<proteinExistence type="predicted"/>
<evidence type="ECO:0000313" key="2">
    <source>
        <dbReference type="EMBL" id="KAB2593900.1"/>
    </source>
</evidence>
<feature type="region of interest" description="Disordered" evidence="1">
    <location>
        <begin position="356"/>
        <end position="403"/>
    </location>
</feature>
<organism evidence="2 3">
    <name type="scientific">Streptomyces arboris</name>
    <dbReference type="NCBI Taxonomy" id="2600619"/>
    <lineage>
        <taxon>Bacteria</taxon>
        <taxon>Bacillati</taxon>
        <taxon>Actinomycetota</taxon>
        <taxon>Actinomycetes</taxon>
        <taxon>Kitasatosporales</taxon>
        <taxon>Streptomycetaceae</taxon>
        <taxon>Streptomyces</taxon>
    </lineage>
</organism>
<dbReference type="AlphaFoldDB" id="A0A5N5EYD6"/>
<evidence type="ECO:0000313" key="3">
    <source>
        <dbReference type="Proteomes" id="UP000326907"/>
    </source>
</evidence>
<reference evidence="2 3" key="1">
    <citation type="submission" date="2019-09" db="EMBL/GenBank/DDBJ databases">
        <authorList>
            <person name="Liu P."/>
        </authorList>
    </citation>
    <scope>NUCLEOTIDE SEQUENCE [LARGE SCALE GENOMIC DNA]</scope>
    <source>
        <strain evidence="2 3">TRM68085</strain>
    </source>
</reference>
<evidence type="ECO:0000256" key="1">
    <source>
        <dbReference type="SAM" id="MobiDB-lite"/>
    </source>
</evidence>
<evidence type="ECO:0008006" key="4">
    <source>
        <dbReference type="Google" id="ProtNLM"/>
    </source>
</evidence>